<evidence type="ECO:0000313" key="3">
    <source>
        <dbReference type="EMBL" id="AMS05171.1"/>
    </source>
</evidence>
<feature type="domain" description="Gfo/Idh/MocA-like oxidoreductase N-terminal" evidence="2">
    <location>
        <begin position="20"/>
        <end position="126"/>
    </location>
</feature>
<sequence length="382" mass="41277">MISPASNVDSPAAGPDEAARIGLIGAGWRAGLFASVVRTLPERFRIVAGLTRSDASAEEFSRRFDIPMTTDAEAFLGSEPMDYALVCVPRRATVPWVLRLAARGIPVLAETPLAPDVEALRRLFAELPDGARVQSAEQYRLQPHHAARLHIARSGLLGPVHSACVSTGHDYHGVALLRAALGLGFEEVRVSGATFADPVLSSLGRDGWDASPCVRTVGRLTARFQVPGRGLLGVSDFSHEQYFSPIRSRHVQIAGERGEVFDDDVHLLAGPADPLHLHLRRDVTGVDGDLEGKFLRRITLGERVTYTNPFAPARMSDEEIAIASVLTSMTRYVAGGPSFYGVADAAEDQYLALLAHDSAKDGRPRETDPDRPWAGEPSVLRP</sequence>
<dbReference type="Gene3D" id="3.40.50.720">
    <property type="entry name" value="NAD(P)-binding Rossmann-like Domain"/>
    <property type="match status" value="1"/>
</dbReference>
<dbReference type="Proteomes" id="UP000075221">
    <property type="component" value="Chromosome"/>
</dbReference>
<evidence type="ECO:0000256" key="1">
    <source>
        <dbReference type="SAM" id="MobiDB-lite"/>
    </source>
</evidence>
<evidence type="ECO:0000259" key="2">
    <source>
        <dbReference type="Pfam" id="PF01408"/>
    </source>
</evidence>
<accession>A0AAC9FC16</accession>
<dbReference type="PANTHER" id="PTHR43377:SF2">
    <property type="entry name" value="BINDING ROSSMANN FOLD OXIDOREDUCTASE, PUTATIVE (AFU_ORTHOLOGUE AFUA_4G00560)-RELATED"/>
    <property type="match status" value="1"/>
</dbReference>
<protein>
    <recommendedName>
        <fullName evidence="2">Gfo/Idh/MocA-like oxidoreductase N-terminal domain-containing protein</fullName>
    </recommendedName>
</protein>
<dbReference type="InterPro" id="IPR000683">
    <property type="entry name" value="Gfo/Idh/MocA-like_OxRdtase_N"/>
</dbReference>
<dbReference type="GO" id="GO:0000166">
    <property type="term" value="F:nucleotide binding"/>
    <property type="evidence" value="ECO:0007669"/>
    <property type="project" value="InterPro"/>
</dbReference>
<proteinExistence type="predicted"/>
<dbReference type="EMBL" id="CP014352">
    <property type="protein sequence ID" value="AMS05171.1"/>
    <property type="molecule type" value="Genomic_DNA"/>
</dbReference>
<dbReference type="RefSeq" id="WP_062819359.1">
    <property type="nucleotide sequence ID" value="NZ_CP014352.1"/>
</dbReference>
<reference evidence="3 4" key="1">
    <citation type="submission" date="2016-02" db="EMBL/GenBank/DDBJ databases">
        <title>Complete Genome Sequence of Propionibacterium acidipropionici ATCC 55737.</title>
        <authorList>
            <person name="Luna Flores C.H."/>
            <person name="Nielsen L.K."/>
            <person name="Marcellin E."/>
        </authorList>
    </citation>
    <scope>NUCLEOTIDE SEQUENCE [LARGE SCALE GENOMIC DNA]</scope>
    <source>
        <strain evidence="3 4">ATCC 55737</strain>
    </source>
</reference>
<feature type="region of interest" description="Disordered" evidence="1">
    <location>
        <begin position="357"/>
        <end position="382"/>
    </location>
</feature>
<feature type="compositionally biased region" description="Basic and acidic residues" evidence="1">
    <location>
        <begin position="357"/>
        <end position="373"/>
    </location>
</feature>
<dbReference type="SUPFAM" id="SSF51735">
    <property type="entry name" value="NAD(P)-binding Rossmann-fold domains"/>
    <property type="match status" value="1"/>
</dbReference>
<dbReference type="InterPro" id="IPR051450">
    <property type="entry name" value="Gfo/Idh/MocA_Oxidoreductases"/>
</dbReference>
<dbReference type="InterPro" id="IPR036291">
    <property type="entry name" value="NAD(P)-bd_dom_sf"/>
</dbReference>
<gene>
    <name evidence="3" type="ORF">AXH35_06520</name>
</gene>
<dbReference type="Pfam" id="PF01408">
    <property type="entry name" value="GFO_IDH_MocA"/>
    <property type="match status" value="1"/>
</dbReference>
<dbReference type="AlphaFoldDB" id="A0AAC9FC16"/>
<evidence type="ECO:0000313" key="4">
    <source>
        <dbReference type="Proteomes" id="UP000075221"/>
    </source>
</evidence>
<organism evidence="3 4">
    <name type="scientific">Acidipropionibacterium acidipropionici</name>
    <dbReference type="NCBI Taxonomy" id="1748"/>
    <lineage>
        <taxon>Bacteria</taxon>
        <taxon>Bacillati</taxon>
        <taxon>Actinomycetota</taxon>
        <taxon>Actinomycetes</taxon>
        <taxon>Propionibacteriales</taxon>
        <taxon>Propionibacteriaceae</taxon>
        <taxon>Acidipropionibacterium</taxon>
    </lineage>
</organism>
<name>A0AAC9FC16_9ACTN</name>
<dbReference type="PANTHER" id="PTHR43377">
    <property type="entry name" value="BILIVERDIN REDUCTASE A"/>
    <property type="match status" value="1"/>
</dbReference>